<reference evidence="3 4" key="1">
    <citation type="journal article" date="2019" name="Microbiol. Resour. Announc.">
        <title>Draft Genome Sequence of the Most Traditional epsilon-Poly-l-Lysine Producer, Streptomyces albulus NBRC14147.</title>
        <authorList>
            <person name="Yamanaka K."/>
            <person name="Hamano Y."/>
        </authorList>
    </citation>
    <scope>NUCLEOTIDE SEQUENCE [LARGE SCALE GENOMIC DNA]</scope>
    <source>
        <strain evidence="3 4">NBRC 14147</strain>
    </source>
</reference>
<keyword evidence="1" id="KW-0560">Oxidoreductase</keyword>
<dbReference type="GO" id="GO:0016705">
    <property type="term" value="F:oxidoreductase activity, acting on paired donors, with incorporation or reduction of molecular oxygen"/>
    <property type="evidence" value="ECO:0007669"/>
    <property type="project" value="InterPro"/>
</dbReference>
<protein>
    <submittedName>
        <fullName evidence="3">LLM class F420-dependent oxidoreductase</fullName>
    </submittedName>
</protein>
<dbReference type="InterPro" id="IPR011251">
    <property type="entry name" value="Luciferase-like_dom"/>
</dbReference>
<dbReference type="RefSeq" id="WP_016570557.1">
    <property type="nucleotide sequence ID" value="NZ_BHXC01000007.1"/>
</dbReference>
<dbReference type="Gene3D" id="3.20.20.30">
    <property type="entry name" value="Luciferase-like domain"/>
    <property type="match status" value="1"/>
</dbReference>
<dbReference type="EMBL" id="BHXC01000007">
    <property type="protein sequence ID" value="GCB94726.1"/>
    <property type="molecule type" value="Genomic_DNA"/>
</dbReference>
<evidence type="ECO:0000256" key="1">
    <source>
        <dbReference type="ARBA" id="ARBA00023002"/>
    </source>
</evidence>
<dbReference type="PANTHER" id="PTHR43244">
    <property type="match status" value="1"/>
</dbReference>
<sequence length="320" mass="34104">MTTYSILAPMAPYRPEQLLPYAALTQWTDAHRLWQGQALLNDPFQDFTHAAACGFRVPTGTGVTLMPLRHPHQAAIQAHSLAVASGHPVVAGFGPGAASFQASLLGTPYRSQLGAIREYVAVMRGLLENGEVDHVGEYFTCRAELAAVPRPPVEIGLGVLRPRMARLAGEIADVAITWLTPAGYVHDVVVPALRAGAEAAGRPMPRVAVMVPLALAAPDRNPVELVTMSNTGHTMLPHYADMLRRSGIETSTQDPRGNAEALLAGGTFLYGGPVELAPRLREYADAGADEIVLNVTGVHMKYGERASLTELEALLGAVAR</sequence>
<evidence type="ECO:0000313" key="4">
    <source>
        <dbReference type="Proteomes" id="UP000288351"/>
    </source>
</evidence>
<organism evidence="3 4">
    <name type="scientific">Streptomyces noursei</name>
    <name type="common">Streptomyces albulus</name>
    <dbReference type="NCBI Taxonomy" id="1971"/>
    <lineage>
        <taxon>Bacteria</taxon>
        <taxon>Bacillati</taxon>
        <taxon>Actinomycetota</taxon>
        <taxon>Actinomycetes</taxon>
        <taxon>Kitasatosporales</taxon>
        <taxon>Streptomycetaceae</taxon>
        <taxon>Streptomyces</taxon>
    </lineage>
</organism>
<feature type="domain" description="Luciferase-like" evidence="2">
    <location>
        <begin position="27"/>
        <end position="290"/>
    </location>
</feature>
<dbReference type="Pfam" id="PF00296">
    <property type="entry name" value="Bac_luciferase"/>
    <property type="match status" value="1"/>
</dbReference>
<dbReference type="CDD" id="cd01097">
    <property type="entry name" value="Tetrahydromethanopterin_reductase"/>
    <property type="match status" value="1"/>
</dbReference>
<evidence type="ECO:0000259" key="2">
    <source>
        <dbReference type="Pfam" id="PF00296"/>
    </source>
</evidence>
<accession>A0A401RAR4</accession>
<gene>
    <name evidence="3" type="ORF">SALB_07527</name>
</gene>
<evidence type="ECO:0000313" key="3">
    <source>
        <dbReference type="EMBL" id="GCB94726.1"/>
    </source>
</evidence>
<name>A0A401RAR4_STRNR</name>
<dbReference type="AlphaFoldDB" id="A0A401RAR4"/>
<dbReference type="Proteomes" id="UP000288351">
    <property type="component" value="Unassembled WGS sequence"/>
</dbReference>
<comment type="caution">
    <text evidence="3">The sequence shown here is derived from an EMBL/GenBank/DDBJ whole genome shotgun (WGS) entry which is preliminary data.</text>
</comment>
<dbReference type="InterPro" id="IPR050564">
    <property type="entry name" value="F420-G6PD/mer"/>
</dbReference>
<dbReference type="PANTHER" id="PTHR43244:SF1">
    <property type="entry name" value="5,10-METHYLENETETRAHYDROMETHANOPTERIN REDUCTASE"/>
    <property type="match status" value="1"/>
</dbReference>
<dbReference type="SUPFAM" id="SSF51679">
    <property type="entry name" value="Bacterial luciferase-like"/>
    <property type="match status" value="1"/>
</dbReference>
<proteinExistence type="predicted"/>
<dbReference type="InterPro" id="IPR036661">
    <property type="entry name" value="Luciferase-like_sf"/>
</dbReference>